<name>A0A2J6PK58_9HELO</name>
<keyword evidence="3" id="KW-1185">Reference proteome</keyword>
<evidence type="ECO:0000256" key="1">
    <source>
        <dbReference type="SAM" id="Phobius"/>
    </source>
</evidence>
<keyword evidence="1" id="KW-1133">Transmembrane helix</keyword>
<keyword evidence="1" id="KW-0812">Transmembrane</keyword>
<dbReference type="AlphaFoldDB" id="A0A2J6PK58"/>
<proteinExistence type="predicted"/>
<dbReference type="Proteomes" id="UP000235672">
    <property type="component" value="Unassembled WGS sequence"/>
</dbReference>
<feature type="transmembrane region" description="Helical" evidence="1">
    <location>
        <begin position="39"/>
        <end position="58"/>
    </location>
</feature>
<reference evidence="2 3" key="1">
    <citation type="submission" date="2016-05" db="EMBL/GenBank/DDBJ databases">
        <title>A degradative enzymes factory behind the ericoid mycorrhizal symbiosis.</title>
        <authorList>
            <consortium name="DOE Joint Genome Institute"/>
            <person name="Martino E."/>
            <person name="Morin E."/>
            <person name="Grelet G."/>
            <person name="Kuo A."/>
            <person name="Kohler A."/>
            <person name="Daghino S."/>
            <person name="Barry K."/>
            <person name="Choi C."/>
            <person name="Cichocki N."/>
            <person name="Clum A."/>
            <person name="Copeland A."/>
            <person name="Hainaut M."/>
            <person name="Haridas S."/>
            <person name="Labutti K."/>
            <person name="Lindquist E."/>
            <person name="Lipzen A."/>
            <person name="Khouja H.-R."/>
            <person name="Murat C."/>
            <person name="Ohm R."/>
            <person name="Olson A."/>
            <person name="Spatafora J."/>
            <person name="Veneault-Fourrey C."/>
            <person name="Henrissat B."/>
            <person name="Grigoriev I."/>
            <person name="Martin F."/>
            <person name="Perotto S."/>
        </authorList>
    </citation>
    <scope>NUCLEOTIDE SEQUENCE [LARGE SCALE GENOMIC DNA]</scope>
    <source>
        <strain evidence="2 3">UAMH 7357</strain>
    </source>
</reference>
<organism evidence="2 3">
    <name type="scientific">Hyaloscypha hepaticicola</name>
    <dbReference type="NCBI Taxonomy" id="2082293"/>
    <lineage>
        <taxon>Eukaryota</taxon>
        <taxon>Fungi</taxon>
        <taxon>Dikarya</taxon>
        <taxon>Ascomycota</taxon>
        <taxon>Pezizomycotina</taxon>
        <taxon>Leotiomycetes</taxon>
        <taxon>Helotiales</taxon>
        <taxon>Hyaloscyphaceae</taxon>
        <taxon>Hyaloscypha</taxon>
    </lineage>
</organism>
<gene>
    <name evidence="2" type="ORF">NA56DRAFT_377228</name>
</gene>
<accession>A0A2J6PK58</accession>
<dbReference type="EMBL" id="KZ613522">
    <property type="protein sequence ID" value="PMD14410.1"/>
    <property type="molecule type" value="Genomic_DNA"/>
</dbReference>
<protein>
    <submittedName>
        <fullName evidence="2">Uncharacterized protein</fullName>
    </submittedName>
</protein>
<sequence>MECPCQHAAVTFELHWRRGAVPASASAFLLPLCNICHQLSYTFSAYCLFILCFIVFNYRSTPQVNILL</sequence>
<keyword evidence="1" id="KW-0472">Membrane</keyword>
<evidence type="ECO:0000313" key="3">
    <source>
        <dbReference type="Proteomes" id="UP000235672"/>
    </source>
</evidence>
<evidence type="ECO:0000313" key="2">
    <source>
        <dbReference type="EMBL" id="PMD14410.1"/>
    </source>
</evidence>